<evidence type="ECO:0000313" key="11">
    <source>
        <dbReference type="Proteomes" id="UP000299794"/>
    </source>
</evidence>
<keyword evidence="7 8" id="KW-0472">Membrane</keyword>
<keyword evidence="5 8" id="KW-0812">Transmembrane</keyword>
<accession>A0A4P5ZA18</accession>
<evidence type="ECO:0000256" key="6">
    <source>
        <dbReference type="ARBA" id="ARBA00022989"/>
    </source>
</evidence>
<comment type="subcellular location">
    <subcellularLocation>
        <location evidence="1">Cell membrane</location>
        <topology evidence="1">Multi-pass membrane protein</topology>
    </subcellularLocation>
</comment>
<organism evidence="10 11">
    <name type="scientific">Planktothrix agardhii CCAP 1459/11A</name>
    <dbReference type="NCBI Taxonomy" id="282420"/>
    <lineage>
        <taxon>Bacteria</taxon>
        <taxon>Bacillati</taxon>
        <taxon>Cyanobacteriota</taxon>
        <taxon>Cyanophyceae</taxon>
        <taxon>Oscillatoriophycideae</taxon>
        <taxon>Oscillatoriales</taxon>
        <taxon>Microcoleaceae</taxon>
        <taxon>Planktothrix</taxon>
    </lineage>
</organism>
<evidence type="ECO:0000256" key="1">
    <source>
        <dbReference type="ARBA" id="ARBA00004651"/>
    </source>
</evidence>
<keyword evidence="3" id="KW-0328">Glycosyltransferase</keyword>
<proteinExistence type="predicted"/>
<gene>
    <name evidence="10" type="ORF">PA905_00170</name>
</gene>
<dbReference type="InterPro" id="IPR038731">
    <property type="entry name" value="RgtA/B/C-like"/>
</dbReference>
<evidence type="ECO:0000259" key="9">
    <source>
        <dbReference type="Pfam" id="PF13231"/>
    </source>
</evidence>
<feature type="transmembrane region" description="Helical" evidence="8">
    <location>
        <begin position="147"/>
        <end position="164"/>
    </location>
</feature>
<dbReference type="PANTHER" id="PTHR33908">
    <property type="entry name" value="MANNOSYLTRANSFERASE YKCB-RELATED"/>
    <property type="match status" value="1"/>
</dbReference>
<evidence type="ECO:0000313" key="10">
    <source>
        <dbReference type="EMBL" id="GDZ92323.1"/>
    </source>
</evidence>
<dbReference type="InterPro" id="IPR050297">
    <property type="entry name" value="LipidA_mod_glycosyltrf_83"/>
</dbReference>
<dbReference type="AlphaFoldDB" id="A0A4P5ZA18"/>
<reference evidence="11" key="1">
    <citation type="submission" date="2019-02" db="EMBL/GenBank/DDBJ databases">
        <title>Draft genome sequence of Planktothrix agardhii NIES-905.</title>
        <authorList>
            <person name="Yamaguchi H."/>
            <person name="Suzuki S."/>
            <person name="Kawachi M."/>
        </authorList>
    </citation>
    <scope>NUCLEOTIDE SEQUENCE [LARGE SCALE GENOMIC DNA]</scope>
    <source>
        <strain evidence="11">CCAP 1459/11A</strain>
    </source>
</reference>
<dbReference type="GO" id="GO:0009103">
    <property type="term" value="P:lipopolysaccharide biosynthetic process"/>
    <property type="evidence" value="ECO:0007669"/>
    <property type="project" value="UniProtKB-ARBA"/>
</dbReference>
<feature type="transmembrane region" description="Helical" evidence="8">
    <location>
        <begin position="7"/>
        <end position="28"/>
    </location>
</feature>
<feature type="transmembrane region" description="Helical" evidence="8">
    <location>
        <begin position="309"/>
        <end position="328"/>
    </location>
</feature>
<dbReference type="EMBL" id="BJCD01000027">
    <property type="protein sequence ID" value="GDZ92323.1"/>
    <property type="molecule type" value="Genomic_DNA"/>
</dbReference>
<sequence>MNHKIKSFLTLETGLILAIIIGIILRLINLGSREYWYDEVLSLLLFTGQKIYYQAPAETPVLLANYSQLLSLPSESNFSDFSQTLINLFRGIVGGEPHPPLFFITQHFWLRLLGNSEIATRSLNVILSIATMVCSYGLGRFYLGHRGGLLLTALVATNPFYLFHSLNLRMYASLLLWTILSAWSLLKIIDQTEKNPTLPQKILWNLLLIISVTAGCLTFYLFAYWVITLAVVVLYLDRRKWWQHAIRLGTGVLITIPWVLWGTRQQLRNADFGRFNSPTGFLATLLQHFKDVVNTLGNQLLIGDWATSLPDNIITVTGCIVLAGLISITIYTRKSGDKKTLITTLIFAFFPLLLALLIDIKSGKFTVGFGAGRSLMFILPGCLLLITIWIEKSAGRWRNLAATALLGLYLTISIADFSIRNRQMFHQLSDIISTQPTTPTLIVMNSKAWGHVNRLAYYISPEYPVFLLAQESNKLAPALQKSLTAKPSVYGRIILLEAAEPIWSEPTTEAERETIQGILKPEYQLKNNQILEGTMDLDRFTVRVYHDF</sequence>
<feature type="transmembrane region" description="Helical" evidence="8">
    <location>
        <begin position="170"/>
        <end position="190"/>
    </location>
</feature>
<feature type="transmembrane region" description="Helical" evidence="8">
    <location>
        <begin position="202"/>
        <end position="235"/>
    </location>
</feature>
<feature type="transmembrane region" description="Helical" evidence="8">
    <location>
        <begin position="241"/>
        <end position="260"/>
    </location>
</feature>
<dbReference type="PANTHER" id="PTHR33908:SF11">
    <property type="entry name" value="MEMBRANE PROTEIN"/>
    <property type="match status" value="1"/>
</dbReference>
<feature type="domain" description="Glycosyltransferase RgtA/B/C/D-like" evidence="9">
    <location>
        <begin position="98"/>
        <end position="261"/>
    </location>
</feature>
<comment type="caution">
    <text evidence="10">The sequence shown here is derived from an EMBL/GenBank/DDBJ whole genome shotgun (WGS) entry which is preliminary data.</text>
</comment>
<dbReference type="Pfam" id="PF13231">
    <property type="entry name" value="PMT_2"/>
    <property type="match status" value="1"/>
</dbReference>
<feature type="transmembrane region" description="Helical" evidence="8">
    <location>
        <begin position="118"/>
        <end position="138"/>
    </location>
</feature>
<feature type="transmembrane region" description="Helical" evidence="8">
    <location>
        <begin position="370"/>
        <end position="390"/>
    </location>
</feature>
<protein>
    <recommendedName>
        <fullName evidence="9">Glycosyltransferase RgtA/B/C/D-like domain-containing protein</fullName>
    </recommendedName>
</protein>
<dbReference type="Proteomes" id="UP000299794">
    <property type="component" value="Unassembled WGS sequence"/>
</dbReference>
<feature type="transmembrane region" description="Helical" evidence="8">
    <location>
        <begin position="340"/>
        <end position="358"/>
    </location>
</feature>
<keyword evidence="6 8" id="KW-1133">Transmembrane helix</keyword>
<feature type="transmembrane region" description="Helical" evidence="8">
    <location>
        <begin position="397"/>
        <end position="419"/>
    </location>
</feature>
<evidence type="ECO:0000256" key="4">
    <source>
        <dbReference type="ARBA" id="ARBA00022679"/>
    </source>
</evidence>
<keyword evidence="2" id="KW-1003">Cell membrane</keyword>
<evidence type="ECO:0000256" key="5">
    <source>
        <dbReference type="ARBA" id="ARBA00022692"/>
    </source>
</evidence>
<evidence type="ECO:0000256" key="7">
    <source>
        <dbReference type="ARBA" id="ARBA00023136"/>
    </source>
</evidence>
<dbReference type="GO" id="GO:0016763">
    <property type="term" value="F:pentosyltransferase activity"/>
    <property type="evidence" value="ECO:0007669"/>
    <property type="project" value="TreeGrafter"/>
</dbReference>
<evidence type="ECO:0000256" key="3">
    <source>
        <dbReference type="ARBA" id="ARBA00022676"/>
    </source>
</evidence>
<evidence type="ECO:0000256" key="8">
    <source>
        <dbReference type="SAM" id="Phobius"/>
    </source>
</evidence>
<dbReference type="GO" id="GO:0005886">
    <property type="term" value="C:plasma membrane"/>
    <property type="evidence" value="ECO:0007669"/>
    <property type="project" value="UniProtKB-SubCell"/>
</dbReference>
<dbReference type="RefSeq" id="WP_141293070.1">
    <property type="nucleotide sequence ID" value="NZ_BJCD01000027.1"/>
</dbReference>
<evidence type="ECO:0000256" key="2">
    <source>
        <dbReference type="ARBA" id="ARBA00022475"/>
    </source>
</evidence>
<name>A0A4P5ZA18_PLAAG</name>
<keyword evidence="4" id="KW-0808">Transferase</keyword>